<comment type="caution">
    <text evidence="2">The sequence shown here is derived from an EMBL/GenBank/DDBJ whole genome shotgun (WGS) entry which is preliminary data.</text>
</comment>
<evidence type="ECO:0000256" key="1">
    <source>
        <dbReference type="SAM" id="SignalP"/>
    </source>
</evidence>
<feature type="chain" id="PRO_5001866124" evidence="1">
    <location>
        <begin position="22"/>
        <end position="192"/>
    </location>
</feature>
<keyword evidence="1" id="KW-0732">Signal</keyword>
<proteinExistence type="predicted"/>
<dbReference type="AlphaFoldDB" id="A0A090WLD2"/>
<gene>
    <name evidence="2" type="ORF">JCM19275_635</name>
</gene>
<name>A0A090WLD2_NONUL</name>
<evidence type="ECO:0000313" key="3">
    <source>
        <dbReference type="Proteomes" id="UP000029647"/>
    </source>
</evidence>
<dbReference type="PROSITE" id="PS51257">
    <property type="entry name" value="PROKAR_LIPOPROTEIN"/>
    <property type="match status" value="1"/>
</dbReference>
<protein>
    <submittedName>
        <fullName evidence="2">Uncharacterized protein</fullName>
    </submittedName>
</protein>
<dbReference type="EMBL" id="BBNT01000009">
    <property type="protein sequence ID" value="GAL76229.1"/>
    <property type="molecule type" value="Genomic_DNA"/>
</dbReference>
<sequence length="192" mass="21305">MKILFKAALVVVICMSLFSCGTDDETPPTPLNTDVFFKYSLDNGATFKEITFYNYDAKFHDKIAPDSDTFAFDIEGSPNFVEKVSGQFYFPSDSFATFLTNPVSTTYPWSYPNYGTNPANASTFFFMDSVSPNPLFISLDSSITCTITEYPSAINHYIAFNFSGNYIDATDPSITGTITGSARLQRGLDRID</sequence>
<feature type="signal peptide" evidence="1">
    <location>
        <begin position="1"/>
        <end position="21"/>
    </location>
</feature>
<dbReference type="Proteomes" id="UP000029647">
    <property type="component" value="Unassembled WGS sequence"/>
</dbReference>
<accession>A0A090WLD2</accession>
<evidence type="ECO:0000313" key="2">
    <source>
        <dbReference type="EMBL" id="GAL76229.1"/>
    </source>
</evidence>
<reference evidence="2 3" key="1">
    <citation type="journal article" date="2014" name="Genome Announc.">
        <title>Draft Genome Sequences of Marine Flavobacterium Nonlabens Strains NR17, NR24, NR27, NR32, NR33, and Ara13.</title>
        <authorList>
            <person name="Nakanishi M."/>
            <person name="Meirelles P."/>
            <person name="Suzuki R."/>
            <person name="Takatani N."/>
            <person name="Mino S."/>
            <person name="Suda W."/>
            <person name="Oshima K."/>
            <person name="Hattori M."/>
            <person name="Ohkuma M."/>
            <person name="Hosokawa M."/>
            <person name="Miyashita K."/>
            <person name="Thompson F.L."/>
            <person name="Niwa A."/>
            <person name="Sawabe T."/>
            <person name="Sawabe T."/>
        </authorList>
    </citation>
    <scope>NUCLEOTIDE SEQUENCE [LARGE SCALE GENOMIC DNA]</scope>
    <source>
        <strain evidence="3">JCM19275</strain>
    </source>
</reference>
<organism evidence="2 3">
    <name type="scientific">Nonlabens ulvanivorans</name>
    <name type="common">Persicivirga ulvanivorans</name>
    <dbReference type="NCBI Taxonomy" id="906888"/>
    <lineage>
        <taxon>Bacteria</taxon>
        <taxon>Pseudomonadati</taxon>
        <taxon>Bacteroidota</taxon>
        <taxon>Flavobacteriia</taxon>
        <taxon>Flavobacteriales</taxon>
        <taxon>Flavobacteriaceae</taxon>
        <taxon>Nonlabens</taxon>
    </lineage>
</organism>